<evidence type="ECO:0000259" key="2">
    <source>
        <dbReference type="Pfam" id="PF13449"/>
    </source>
</evidence>
<protein>
    <submittedName>
        <fullName evidence="3">Esterase-like activity of phytase family protein</fullName>
    </submittedName>
</protein>
<feature type="chain" id="PRO_5045819255" evidence="1">
    <location>
        <begin position="22"/>
        <end position="333"/>
    </location>
</feature>
<dbReference type="RefSeq" id="WP_282210206.1">
    <property type="nucleotide sequence ID" value="NZ_CP118247.1"/>
</dbReference>
<organism evidence="3 4">
    <name type="scientific">Devosia rhodophyticola</name>
    <dbReference type="NCBI Taxonomy" id="3026423"/>
    <lineage>
        <taxon>Bacteria</taxon>
        <taxon>Pseudomonadati</taxon>
        <taxon>Pseudomonadota</taxon>
        <taxon>Alphaproteobacteria</taxon>
        <taxon>Hyphomicrobiales</taxon>
        <taxon>Devosiaceae</taxon>
        <taxon>Devosia</taxon>
    </lineage>
</organism>
<reference evidence="3 4" key="1">
    <citation type="submission" date="2023-02" db="EMBL/GenBank/DDBJ databases">
        <title>Devosia chondri sp. nov., isolated from the phycosphere of marine algae.</title>
        <authorList>
            <person name="Kim J.M."/>
            <person name="Lee J.K."/>
            <person name="Choi B.J."/>
            <person name="Bayburt H."/>
            <person name="Jeon C.O."/>
        </authorList>
    </citation>
    <scope>NUCLEOTIDE SEQUENCE [LARGE SCALE GENOMIC DNA]</scope>
    <source>
        <strain evidence="3 4">G2-5</strain>
    </source>
</reference>
<evidence type="ECO:0000313" key="4">
    <source>
        <dbReference type="Proteomes" id="UP001222118"/>
    </source>
</evidence>
<keyword evidence="1" id="KW-0732">Signal</keyword>
<dbReference type="InterPro" id="IPR027372">
    <property type="entry name" value="Phytase-like_dom"/>
</dbReference>
<accession>A0ABY7YTL1</accession>
<sequence length="333" mass="35812">MRRAGSLSAIILLLVAAPVTATELTISAAQIDRFKGAAIGEPVDNLIWRGGISMVSQTDTFGGLSGLAFTSANQHLSFVSDRGNFVSGQLIYEDATRLLGFIGVKIEPIQNSKGAPLPRQYSRDAEAIDTIYRDGLPVGVRVGFEHLTRVADFALTDNVPGGAAREVPIPDWLTDTRTNESLEAVCIAPDASPIAGSTLLLTEGVKDNDGQHVAWLLGDRDKGQLTYRSSPDVNPTDCAFLPNGDLLVLERGLSFLTFSMTLRRVAAADVRPGNLMSGDILLEARGGDIDNMEAVAVHTAPDGELRIILGSDNNFNDWERNLLLEFALQPDQQ</sequence>
<keyword evidence="4" id="KW-1185">Reference proteome</keyword>
<feature type="domain" description="Phytase-like" evidence="2">
    <location>
        <begin position="60"/>
        <end position="315"/>
    </location>
</feature>
<dbReference type="Proteomes" id="UP001222118">
    <property type="component" value="Chromosome"/>
</dbReference>
<gene>
    <name evidence="3" type="ORF">PSQ90_10145</name>
</gene>
<name>A0ABY7YTL1_9HYPH</name>
<proteinExistence type="predicted"/>
<evidence type="ECO:0000256" key="1">
    <source>
        <dbReference type="SAM" id="SignalP"/>
    </source>
</evidence>
<dbReference type="InterPro" id="IPR014567">
    <property type="entry name" value="UCP031900"/>
</dbReference>
<evidence type="ECO:0000313" key="3">
    <source>
        <dbReference type="EMBL" id="WDR04685.1"/>
    </source>
</evidence>
<dbReference type="Pfam" id="PF13449">
    <property type="entry name" value="Phytase-like"/>
    <property type="match status" value="1"/>
</dbReference>
<feature type="signal peptide" evidence="1">
    <location>
        <begin position="1"/>
        <end position="21"/>
    </location>
</feature>
<dbReference type="EMBL" id="CP118247">
    <property type="protein sequence ID" value="WDR04685.1"/>
    <property type="molecule type" value="Genomic_DNA"/>
</dbReference>
<dbReference type="PIRSF" id="PIRSF031900">
    <property type="entry name" value="UCP031900"/>
    <property type="match status" value="1"/>
</dbReference>